<evidence type="ECO:0000256" key="7">
    <source>
        <dbReference type="ARBA" id="ARBA00022527"/>
    </source>
</evidence>
<name>A0A7J6GVC3_CANSA</name>
<keyword evidence="18" id="KW-0325">Glycoprotein</keyword>
<dbReference type="GO" id="GO:0002229">
    <property type="term" value="P:defense response to oomycetes"/>
    <property type="evidence" value="ECO:0007669"/>
    <property type="project" value="UniProtKB-ARBA"/>
</dbReference>
<dbReference type="Gene3D" id="3.30.200.20">
    <property type="entry name" value="Phosphorylase Kinase, domain 1"/>
    <property type="match status" value="1"/>
</dbReference>
<keyword evidence="17" id="KW-0675">Receptor</keyword>
<dbReference type="AlphaFoldDB" id="A0A7J6GVC3"/>
<proteinExistence type="inferred from homology"/>
<evidence type="ECO:0000256" key="13">
    <source>
        <dbReference type="ARBA" id="ARBA00022777"/>
    </source>
</evidence>
<evidence type="ECO:0000256" key="5">
    <source>
        <dbReference type="ARBA" id="ARBA00012513"/>
    </source>
</evidence>
<evidence type="ECO:0000256" key="15">
    <source>
        <dbReference type="ARBA" id="ARBA00022989"/>
    </source>
</evidence>
<evidence type="ECO:0000256" key="6">
    <source>
        <dbReference type="ARBA" id="ARBA00022475"/>
    </source>
</evidence>
<keyword evidence="16 21" id="KW-0472">Membrane</keyword>
<dbReference type="GO" id="GO:0005524">
    <property type="term" value="F:ATP binding"/>
    <property type="evidence" value="ECO:0007669"/>
    <property type="project" value="UniProtKB-UniRule"/>
</dbReference>
<keyword evidence="12 19" id="KW-0547">Nucleotide-binding</keyword>
<evidence type="ECO:0000256" key="20">
    <source>
        <dbReference type="SAM" id="MobiDB-lite"/>
    </source>
</evidence>
<protein>
    <recommendedName>
        <fullName evidence="5">non-specific serine/threonine protein kinase</fullName>
        <ecNumber evidence="5">2.7.11.1</ecNumber>
    </recommendedName>
</protein>
<keyword evidence="15 21" id="KW-1133">Transmembrane helix</keyword>
<evidence type="ECO:0000256" key="4">
    <source>
        <dbReference type="ARBA" id="ARBA00010217"/>
    </source>
</evidence>
<dbReference type="PANTHER" id="PTHR27007">
    <property type="match status" value="1"/>
</dbReference>
<dbReference type="SMART" id="SM00220">
    <property type="entry name" value="S_TKc"/>
    <property type="match status" value="1"/>
</dbReference>
<dbReference type="InterPro" id="IPR011009">
    <property type="entry name" value="Kinase-like_dom_sf"/>
</dbReference>
<dbReference type="FunFam" id="3.30.200.20:FF:000168">
    <property type="entry name" value="L-type lectin-domain containing receptor kinase IX.1"/>
    <property type="match status" value="1"/>
</dbReference>
<comment type="similarity">
    <text evidence="2">Belongs to the leguminous lectin family.</text>
</comment>
<evidence type="ECO:0000256" key="18">
    <source>
        <dbReference type="ARBA" id="ARBA00023180"/>
    </source>
</evidence>
<keyword evidence="14 19" id="KW-0067">ATP-binding</keyword>
<comment type="similarity">
    <text evidence="4">In the C-terminal section; belongs to the protein kinase superfamily. Ser/Thr protein kinase family.</text>
</comment>
<evidence type="ECO:0000256" key="19">
    <source>
        <dbReference type="PROSITE-ProRule" id="PRU10141"/>
    </source>
</evidence>
<dbReference type="EMBL" id="JAATIP010000041">
    <property type="protein sequence ID" value="KAF4386876.1"/>
    <property type="molecule type" value="Genomic_DNA"/>
</dbReference>
<dbReference type="PROSITE" id="PS00107">
    <property type="entry name" value="PROTEIN_KINASE_ATP"/>
    <property type="match status" value="1"/>
</dbReference>
<keyword evidence="8" id="KW-0808">Transferase</keyword>
<dbReference type="CDD" id="cd06899">
    <property type="entry name" value="lectin_legume_LecRK_Arcelin_ConA"/>
    <property type="match status" value="1"/>
</dbReference>
<dbReference type="Gene3D" id="2.60.120.200">
    <property type="match status" value="1"/>
</dbReference>
<dbReference type="InterPro" id="IPR008271">
    <property type="entry name" value="Ser/Thr_kinase_AS"/>
</dbReference>
<comment type="caution">
    <text evidence="23">The sequence shown here is derived from an EMBL/GenBank/DDBJ whole genome shotgun (WGS) entry which is preliminary data.</text>
</comment>
<keyword evidence="9 21" id="KW-0812">Transmembrane</keyword>
<accession>A0A7J6GVC3</accession>
<dbReference type="Pfam" id="PF00139">
    <property type="entry name" value="Lectin_legB"/>
    <property type="match status" value="1"/>
</dbReference>
<dbReference type="PROSITE" id="PS50011">
    <property type="entry name" value="PROTEIN_KINASE_DOM"/>
    <property type="match status" value="1"/>
</dbReference>
<dbReference type="GO" id="GO:0004674">
    <property type="term" value="F:protein serine/threonine kinase activity"/>
    <property type="evidence" value="ECO:0007669"/>
    <property type="project" value="UniProtKB-KW"/>
</dbReference>
<dbReference type="InterPro" id="IPR019825">
    <property type="entry name" value="Lectin_legB_Mn/Ca_BS"/>
</dbReference>
<evidence type="ECO:0000313" key="23">
    <source>
        <dbReference type="EMBL" id="KAF4386876.1"/>
    </source>
</evidence>
<evidence type="ECO:0000256" key="8">
    <source>
        <dbReference type="ARBA" id="ARBA00022679"/>
    </source>
</evidence>
<comment type="similarity">
    <text evidence="3">In the N-terminal section; belongs to the leguminous lectin family.</text>
</comment>
<evidence type="ECO:0000256" key="21">
    <source>
        <dbReference type="SAM" id="Phobius"/>
    </source>
</evidence>
<dbReference type="GO" id="GO:0005886">
    <property type="term" value="C:plasma membrane"/>
    <property type="evidence" value="ECO:0007669"/>
    <property type="project" value="UniProtKB-SubCell"/>
</dbReference>
<sequence length="699" mass="77383">MEYIIRSYNFTGLLKLTIVIFFLFLLEKTSSVSFSFPQNKSEIEVEKNASISNYETLELTTNRVDATLIDSYGRGSYNKPVQLWDPKTKLVTDFTTNFTFSINGLGERETGDGLAFFIAPFESKIPDRSQGGCLGLTSQEFWNDSSIASPFVAVEFDTYKNDWDPSPINHVGINVNSLISKTYASVETDMKDGSRKANARVSYNSTSQNLTVFLSYAGNATVSGENTSLSYVVDLRFLGEHVRVGFSAATGFRFQLHQVFSWSFNSTLDLVIANNNTNSPRPSSPNPTLGSTKRGGKGQKALRIGLGVGLSILCCGVGLVWFMFRRNRSVDEEAEEEDYDVSIDGELERESGPKRFTYRELSQATNNFSEDGKLGEGGFGGVYKGMLSESNTEVAVKKVSKGSRQGKKEYISEVKIISRLRHRNLVQLIGWCHKRDELLVVYEYLPNGSLDTHLFGEKPMLPWATRHKIALGLASSLLYLHEEWEQCVVHRDIKSSNIMLDSNFNAKLGDFGLARLVDHEMGLDTTIVAGTRGYLAPECFTTSKASKESDVYSFGVVALEICCGRKPIVLNAGEGKVMLVEWVWELYGRNQLVEAIDKGIVSKEYDEKEMECVMVVGLWCCHPDPTCRPSIKQVMSVLNFEAALPNLPPKLPVPMYAVPTFNIASLESYSLSTVVTGSSSASTTSASSSKPLLKLSDAV</sequence>
<evidence type="ECO:0000256" key="2">
    <source>
        <dbReference type="ARBA" id="ARBA00007606"/>
    </source>
</evidence>
<keyword evidence="6" id="KW-1003">Cell membrane</keyword>
<feature type="transmembrane region" description="Helical" evidence="21">
    <location>
        <begin position="6"/>
        <end position="26"/>
    </location>
</feature>
<evidence type="ECO:0000256" key="10">
    <source>
        <dbReference type="ARBA" id="ARBA00022729"/>
    </source>
</evidence>
<evidence type="ECO:0000256" key="16">
    <source>
        <dbReference type="ARBA" id="ARBA00023136"/>
    </source>
</evidence>
<dbReference type="SUPFAM" id="SSF56112">
    <property type="entry name" value="Protein kinase-like (PK-like)"/>
    <property type="match status" value="1"/>
</dbReference>
<dbReference type="GO" id="GO:0030246">
    <property type="term" value="F:carbohydrate binding"/>
    <property type="evidence" value="ECO:0007669"/>
    <property type="project" value="UniProtKB-KW"/>
</dbReference>
<evidence type="ECO:0000256" key="11">
    <source>
        <dbReference type="ARBA" id="ARBA00022734"/>
    </source>
</evidence>
<dbReference type="Proteomes" id="UP000525078">
    <property type="component" value="Unassembled WGS sequence"/>
</dbReference>
<dbReference type="PROSITE" id="PS00108">
    <property type="entry name" value="PROTEIN_KINASE_ST"/>
    <property type="match status" value="1"/>
</dbReference>
<evidence type="ECO:0000256" key="14">
    <source>
        <dbReference type="ARBA" id="ARBA00022840"/>
    </source>
</evidence>
<organism evidence="23 24">
    <name type="scientific">Cannabis sativa</name>
    <name type="common">Hemp</name>
    <name type="synonym">Marijuana</name>
    <dbReference type="NCBI Taxonomy" id="3483"/>
    <lineage>
        <taxon>Eukaryota</taxon>
        <taxon>Viridiplantae</taxon>
        <taxon>Streptophyta</taxon>
        <taxon>Embryophyta</taxon>
        <taxon>Tracheophyta</taxon>
        <taxon>Spermatophyta</taxon>
        <taxon>Magnoliopsida</taxon>
        <taxon>eudicotyledons</taxon>
        <taxon>Gunneridae</taxon>
        <taxon>Pentapetalae</taxon>
        <taxon>rosids</taxon>
        <taxon>fabids</taxon>
        <taxon>Rosales</taxon>
        <taxon>Cannabaceae</taxon>
        <taxon>Cannabis</taxon>
    </lineage>
</organism>
<dbReference type="Gene3D" id="1.10.510.10">
    <property type="entry name" value="Transferase(Phosphotransferase) domain 1"/>
    <property type="match status" value="1"/>
</dbReference>
<feature type="region of interest" description="Disordered" evidence="20">
    <location>
        <begin position="275"/>
        <end position="296"/>
    </location>
</feature>
<dbReference type="InterPro" id="IPR000719">
    <property type="entry name" value="Prot_kinase_dom"/>
</dbReference>
<feature type="transmembrane region" description="Helical" evidence="21">
    <location>
        <begin position="301"/>
        <end position="324"/>
    </location>
</feature>
<dbReference type="Pfam" id="PF00069">
    <property type="entry name" value="Pkinase"/>
    <property type="match status" value="1"/>
</dbReference>
<dbReference type="EC" id="2.7.11.1" evidence="5"/>
<keyword evidence="13" id="KW-0418">Kinase</keyword>
<evidence type="ECO:0000259" key="22">
    <source>
        <dbReference type="PROSITE" id="PS50011"/>
    </source>
</evidence>
<gene>
    <name evidence="23" type="ORF">F8388_006831</name>
</gene>
<dbReference type="PROSITE" id="PS00307">
    <property type="entry name" value="LECTIN_LEGUME_BETA"/>
    <property type="match status" value="1"/>
</dbReference>
<evidence type="ECO:0000256" key="17">
    <source>
        <dbReference type="ARBA" id="ARBA00023170"/>
    </source>
</evidence>
<feature type="domain" description="Protein kinase" evidence="22">
    <location>
        <begin position="368"/>
        <end position="644"/>
    </location>
</feature>
<dbReference type="CDD" id="cd14066">
    <property type="entry name" value="STKc_IRAK"/>
    <property type="match status" value="1"/>
</dbReference>
<feature type="binding site" evidence="19">
    <location>
        <position position="398"/>
    </location>
    <ligand>
        <name>ATP</name>
        <dbReference type="ChEBI" id="CHEBI:30616"/>
    </ligand>
</feature>
<evidence type="ECO:0000256" key="12">
    <source>
        <dbReference type="ARBA" id="ARBA00022741"/>
    </source>
</evidence>
<evidence type="ECO:0000256" key="9">
    <source>
        <dbReference type="ARBA" id="ARBA00022692"/>
    </source>
</evidence>
<dbReference type="FunFam" id="1.10.510.10:FF:000240">
    <property type="entry name" value="Lectin-domain containing receptor kinase A4.3"/>
    <property type="match status" value="1"/>
</dbReference>
<dbReference type="SUPFAM" id="SSF49899">
    <property type="entry name" value="Concanavalin A-like lectins/glucanases"/>
    <property type="match status" value="1"/>
</dbReference>
<keyword evidence="11" id="KW-0430">Lectin</keyword>
<keyword evidence="10" id="KW-0732">Signal</keyword>
<keyword evidence="7" id="KW-0723">Serine/threonine-protein kinase</keyword>
<evidence type="ECO:0000313" key="24">
    <source>
        <dbReference type="Proteomes" id="UP000525078"/>
    </source>
</evidence>
<dbReference type="InterPro" id="IPR050528">
    <property type="entry name" value="L-type_Lectin-RKs"/>
</dbReference>
<evidence type="ECO:0000256" key="1">
    <source>
        <dbReference type="ARBA" id="ARBA00004251"/>
    </source>
</evidence>
<dbReference type="InterPro" id="IPR001220">
    <property type="entry name" value="Legume_lectin_dom"/>
</dbReference>
<comment type="subcellular location">
    <subcellularLocation>
        <location evidence="1">Cell membrane</location>
        <topology evidence="1">Single-pass type I membrane protein</topology>
    </subcellularLocation>
</comment>
<reference evidence="23 24" key="1">
    <citation type="journal article" date="2020" name="bioRxiv">
        <title>Sequence and annotation of 42 cannabis genomes reveals extensive copy number variation in cannabinoid synthesis and pathogen resistance genes.</title>
        <authorList>
            <person name="Mckernan K.J."/>
            <person name="Helbert Y."/>
            <person name="Kane L.T."/>
            <person name="Ebling H."/>
            <person name="Zhang L."/>
            <person name="Liu B."/>
            <person name="Eaton Z."/>
            <person name="Mclaughlin S."/>
            <person name="Kingan S."/>
            <person name="Baybayan P."/>
            <person name="Concepcion G."/>
            <person name="Jordan M."/>
            <person name="Riva A."/>
            <person name="Barbazuk W."/>
            <person name="Harkins T."/>
        </authorList>
    </citation>
    <scope>NUCLEOTIDE SEQUENCE [LARGE SCALE GENOMIC DNA]</scope>
    <source>
        <strain evidence="24">cv. Jamaican Lion 4</strain>
        <tissue evidence="23">Leaf</tissue>
    </source>
</reference>
<evidence type="ECO:0000256" key="3">
    <source>
        <dbReference type="ARBA" id="ARBA00008536"/>
    </source>
</evidence>
<dbReference type="InterPro" id="IPR017441">
    <property type="entry name" value="Protein_kinase_ATP_BS"/>
</dbReference>
<dbReference type="InterPro" id="IPR013320">
    <property type="entry name" value="ConA-like_dom_sf"/>
</dbReference>